<reference evidence="2 3" key="1">
    <citation type="submission" date="2019-11" db="EMBL/GenBank/DDBJ databases">
        <title>Whole-genome sequence of Rhodoplanes serenus DSM 18633, type strain.</title>
        <authorList>
            <person name="Kyndt J.A."/>
            <person name="Meyer T.E."/>
        </authorList>
    </citation>
    <scope>NUCLEOTIDE SEQUENCE [LARGE SCALE GENOMIC DNA]</scope>
    <source>
        <strain evidence="2 3">DSM 18633</strain>
    </source>
</reference>
<dbReference type="SUPFAM" id="SSF51206">
    <property type="entry name" value="cAMP-binding domain-like"/>
    <property type="match status" value="1"/>
</dbReference>
<dbReference type="PROSITE" id="PS50042">
    <property type="entry name" value="CNMP_BINDING_3"/>
    <property type="match status" value="1"/>
</dbReference>
<name>A0A9X4XPU0_9BRAD</name>
<evidence type="ECO:0000313" key="2">
    <source>
        <dbReference type="EMBL" id="MTW19080.1"/>
    </source>
</evidence>
<dbReference type="InterPro" id="IPR000595">
    <property type="entry name" value="cNMP-bd_dom"/>
</dbReference>
<feature type="domain" description="Cyclic nucleotide-binding" evidence="1">
    <location>
        <begin position="15"/>
        <end position="132"/>
    </location>
</feature>
<dbReference type="RefSeq" id="WP_155481368.1">
    <property type="nucleotide sequence ID" value="NZ_WNKV01000023.1"/>
</dbReference>
<proteinExistence type="predicted"/>
<protein>
    <submittedName>
        <fullName evidence="2">Cyclic nucleotide-binding domain-containing protein</fullName>
    </submittedName>
</protein>
<dbReference type="CDD" id="cd00038">
    <property type="entry name" value="CAP_ED"/>
    <property type="match status" value="1"/>
</dbReference>
<sequence length="151" mass="16092">MSIEDDIGFLESVPTFRLLGPNALRILAIGCESRSVASGGVLFRAGDAADCGYVVQEGAFRLDAAQRDGPVTTVGPGVLLGELALLIDTVRPVTATATEPSAVMRIPRQLFLKMLEGFPDAAYRLRDHLAARALETADDIAQVRTNLDPRG</sequence>
<evidence type="ECO:0000313" key="3">
    <source>
        <dbReference type="Proteomes" id="UP000438991"/>
    </source>
</evidence>
<dbReference type="AlphaFoldDB" id="A0A9X4XPU0"/>
<comment type="caution">
    <text evidence="2">The sequence shown here is derived from an EMBL/GenBank/DDBJ whole genome shotgun (WGS) entry which is preliminary data.</text>
</comment>
<dbReference type="InterPro" id="IPR018490">
    <property type="entry name" value="cNMP-bd_dom_sf"/>
</dbReference>
<evidence type="ECO:0000259" key="1">
    <source>
        <dbReference type="PROSITE" id="PS50042"/>
    </source>
</evidence>
<dbReference type="EMBL" id="WNKV01000023">
    <property type="protein sequence ID" value="MTW19080.1"/>
    <property type="molecule type" value="Genomic_DNA"/>
</dbReference>
<dbReference type="Gene3D" id="2.60.120.10">
    <property type="entry name" value="Jelly Rolls"/>
    <property type="match status" value="1"/>
</dbReference>
<gene>
    <name evidence="2" type="ORF">GJ689_23050</name>
</gene>
<organism evidence="2 3">
    <name type="scientific">Rhodoplanes serenus</name>
    <dbReference type="NCBI Taxonomy" id="200615"/>
    <lineage>
        <taxon>Bacteria</taxon>
        <taxon>Pseudomonadati</taxon>
        <taxon>Pseudomonadota</taxon>
        <taxon>Alphaproteobacteria</taxon>
        <taxon>Hyphomicrobiales</taxon>
        <taxon>Nitrobacteraceae</taxon>
        <taxon>Rhodoplanes</taxon>
    </lineage>
</organism>
<dbReference type="InterPro" id="IPR014710">
    <property type="entry name" value="RmlC-like_jellyroll"/>
</dbReference>
<dbReference type="Proteomes" id="UP000438991">
    <property type="component" value="Unassembled WGS sequence"/>
</dbReference>
<dbReference type="Pfam" id="PF00027">
    <property type="entry name" value="cNMP_binding"/>
    <property type="match status" value="1"/>
</dbReference>
<dbReference type="SMART" id="SM00100">
    <property type="entry name" value="cNMP"/>
    <property type="match status" value="1"/>
</dbReference>
<accession>A0A9X4XPU0</accession>